<feature type="region of interest" description="Disordered" evidence="1">
    <location>
        <begin position="1"/>
        <end position="24"/>
    </location>
</feature>
<reference evidence="2" key="1">
    <citation type="journal article" date="2011" name="PLoS Biol.">
        <title>Gene gain and loss during evolution of obligate parasitism in the white rust pathogen of Arabidopsis thaliana.</title>
        <authorList>
            <person name="Kemen E."/>
            <person name="Gardiner A."/>
            <person name="Schultz-Larsen T."/>
            <person name="Kemen A.C."/>
            <person name="Balmuth A.L."/>
            <person name="Robert-Seilaniantz A."/>
            <person name="Bailey K."/>
            <person name="Holub E."/>
            <person name="Studholme D.J."/>
            <person name="Maclean D."/>
            <person name="Jones J.D."/>
        </authorList>
    </citation>
    <scope>NUCLEOTIDE SEQUENCE</scope>
</reference>
<protein>
    <submittedName>
        <fullName evidence="2">Uncharacterized protein AlNc14C474G11847</fullName>
    </submittedName>
</protein>
<feature type="region of interest" description="Disordered" evidence="1">
    <location>
        <begin position="34"/>
        <end position="53"/>
    </location>
</feature>
<dbReference type="AlphaFoldDB" id="F0X0B0"/>
<evidence type="ECO:0000313" key="2">
    <source>
        <dbReference type="EMBL" id="CCA27193.1"/>
    </source>
</evidence>
<evidence type="ECO:0000256" key="1">
    <source>
        <dbReference type="SAM" id="MobiDB-lite"/>
    </source>
</evidence>
<reference evidence="2" key="2">
    <citation type="submission" date="2011-02" db="EMBL/GenBank/DDBJ databases">
        <authorList>
            <person name="MacLean D."/>
        </authorList>
    </citation>
    <scope>NUCLEOTIDE SEQUENCE</scope>
</reference>
<dbReference type="EMBL" id="FR824515">
    <property type="protein sequence ID" value="CCA27193.1"/>
    <property type="molecule type" value="Genomic_DNA"/>
</dbReference>
<organism evidence="2">
    <name type="scientific">Albugo laibachii Nc14</name>
    <dbReference type="NCBI Taxonomy" id="890382"/>
    <lineage>
        <taxon>Eukaryota</taxon>
        <taxon>Sar</taxon>
        <taxon>Stramenopiles</taxon>
        <taxon>Oomycota</taxon>
        <taxon>Peronosporomycetes</taxon>
        <taxon>Albuginales</taxon>
        <taxon>Albuginaceae</taxon>
        <taxon>Albugo</taxon>
    </lineage>
</organism>
<accession>F0X0B0</accession>
<proteinExistence type="predicted"/>
<gene>
    <name evidence="2" type="primary">AlNc14C474G11847</name>
    <name evidence="2" type="ORF">ALNC14_133370</name>
</gene>
<dbReference type="HOGENOM" id="CLU_1339628_0_0_1"/>
<name>F0X0B0_9STRA</name>
<sequence>MHMIFQKALPKRSKSDRKYATDEATRHCHIRVRSRRRRDAGTETVDSNDGGGDHFVARMESMERNLQKKLAHARGENEYNVLLDKKMCSQCGMTQPYAEFRDKKKMCQSCGVMFQRDQVCSDVEQRFFMRIHDTSRRKEKQRYRVEDQHENCKIQPKKSCVQKDYEKKLMKRHETHTLFDRNYRKSPSVPKALKTVPISINSEGL</sequence>